<evidence type="ECO:0000259" key="1">
    <source>
        <dbReference type="SMART" id="SM00966"/>
    </source>
</evidence>
<dbReference type="InterPro" id="IPR007159">
    <property type="entry name" value="SpoVT-AbrB_dom"/>
</dbReference>
<proteinExistence type="predicted"/>
<dbReference type="SMART" id="SM00966">
    <property type="entry name" value="SpoVT_AbrB"/>
    <property type="match status" value="1"/>
</dbReference>
<name>A0A1F7IN09_9BACT</name>
<reference evidence="2 3" key="1">
    <citation type="journal article" date="2016" name="Nat. Commun.">
        <title>Thousands of microbial genomes shed light on interconnected biogeochemical processes in an aquifer system.</title>
        <authorList>
            <person name="Anantharaman K."/>
            <person name="Brown C.T."/>
            <person name="Hug L.A."/>
            <person name="Sharon I."/>
            <person name="Castelle C.J."/>
            <person name="Probst A.J."/>
            <person name="Thomas B.C."/>
            <person name="Singh A."/>
            <person name="Wilkins M.J."/>
            <person name="Karaoz U."/>
            <person name="Brodie E.L."/>
            <person name="Williams K.H."/>
            <person name="Hubbard S.S."/>
            <person name="Banfield J.F."/>
        </authorList>
    </citation>
    <scope>NUCLEOTIDE SEQUENCE [LARGE SCALE GENOMIC DNA]</scope>
</reference>
<evidence type="ECO:0000313" key="3">
    <source>
        <dbReference type="Proteomes" id="UP000178040"/>
    </source>
</evidence>
<dbReference type="Proteomes" id="UP000178040">
    <property type="component" value="Unassembled WGS sequence"/>
</dbReference>
<dbReference type="SUPFAM" id="SSF89447">
    <property type="entry name" value="AbrB/MazE/MraZ-like"/>
    <property type="match status" value="1"/>
</dbReference>
<dbReference type="InterPro" id="IPR037914">
    <property type="entry name" value="SpoVT-AbrB_sf"/>
</dbReference>
<dbReference type="Gene3D" id="2.10.260.10">
    <property type="match status" value="1"/>
</dbReference>
<organism evidence="2 3">
    <name type="scientific">Candidatus Roizmanbacteria bacterium RIFCSPLOWO2_01_FULL_37_16</name>
    <dbReference type="NCBI Taxonomy" id="1802058"/>
    <lineage>
        <taxon>Bacteria</taxon>
        <taxon>Candidatus Roizmaniibacteriota</taxon>
    </lineage>
</organism>
<evidence type="ECO:0000313" key="2">
    <source>
        <dbReference type="EMBL" id="OGK44700.1"/>
    </source>
</evidence>
<feature type="domain" description="SpoVT-AbrB" evidence="1">
    <location>
        <begin position="6"/>
        <end position="53"/>
    </location>
</feature>
<accession>A0A1F7IN09</accession>
<gene>
    <name evidence="2" type="ORF">A3B40_04905</name>
</gene>
<comment type="caution">
    <text evidence="2">The sequence shown here is derived from an EMBL/GenBank/DDBJ whole genome shotgun (WGS) entry which is preliminary data.</text>
</comment>
<sequence length="81" mass="9185">MLRKICHIGNSQGVSLPKEMLEKLHLSVGLDVDVEIDEKGKRIIIEPKTSRATYETVDREFASQVSDFIERYKPALKALAK</sequence>
<protein>
    <recommendedName>
        <fullName evidence="1">SpoVT-AbrB domain-containing protein</fullName>
    </recommendedName>
</protein>
<dbReference type="GO" id="GO:0003677">
    <property type="term" value="F:DNA binding"/>
    <property type="evidence" value="ECO:0007669"/>
    <property type="project" value="InterPro"/>
</dbReference>
<dbReference type="AlphaFoldDB" id="A0A1F7IN09"/>
<dbReference type="Pfam" id="PF04014">
    <property type="entry name" value="MazE_antitoxin"/>
    <property type="match status" value="1"/>
</dbReference>
<dbReference type="EMBL" id="MGAI01000023">
    <property type="protein sequence ID" value="OGK44700.1"/>
    <property type="molecule type" value="Genomic_DNA"/>
</dbReference>